<comment type="caution">
    <text evidence="12">The sequence shown here is derived from an EMBL/GenBank/DDBJ whole genome shotgun (WGS) entry which is preliminary data.</text>
</comment>
<dbReference type="InterPro" id="IPR025966">
    <property type="entry name" value="OppC_N"/>
</dbReference>
<keyword evidence="2 10" id="KW-0813">Transport</keyword>
<dbReference type="PROSITE" id="PS50928">
    <property type="entry name" value="ABC_TM1"/>
    <property type="match status" value="1"/>
</dbReference>
<sequence>MAKEMNSVKYKLNRGDGIKGFFRAIWKNKMSRIGLIILIFFLLMAIFGPMILQDPKSDYAHRLQPASWKHPLGLDYAGKDILVQLVLGSRDVLLVAFYAAFFAIAFACIVGIVSGLFGGKVDAILMLVSNVVLTIPSFPVTMILSMVLKVDNQLTFGLVLSLWSWAGLAKAIRAQVLGIKHKEFIEASRILGISKFRIITNDIIPNIISYIAVNFIAIMKGAILASVGLMYLGLVPFKGNHWGMMIQLSMSSTGALIGSSSIVYFLAPVVNLILFQLGSYLFATGLDEALNPRLRT</sequence>
<feature type="transmembrane region" description="Helical" evidence="10">
    <location>
        <begin position="154"/>
        <end position="172"/>
    </location>
</feature>
<dbReference type="InterPro" id="IPR050366">
    <property type="entry name" value="BP-dependent_transpt_permease"/>
</dbReference>
<evidence type="ECO:0000313" key="13">
    <source>
        <dbReference type="Proteomes" id="UP001144256"/>
    </source>
</evidence>
<evidence type="ECO:0000256" key="1">
    <source>
        <dbReference type="ARBA" id="ARBA00004651"/>
    </source>
</evidence>
<dbReference type="CDD" id="cd06261">
    <property type="entry name" value="TM_PBP2"/>
    <property type="match status" value="1"/>
</dbReference>
<accession>A0A9W5YAV5</accession>
<feature type="domain" description="ABC transmembrane type-1" evidence="11">
    <location>
        <begin position="93"/>
        <end position="274"/>
    </location>
</feature>
<gene>
    <name evidence="12" type="ORF">SH1V18_22090</name>
</gene>
<proteinExistence type="inferred from homology"/>
<dbReference type="InterPro" id="IPR000515">
    <property type="entry name" value="MetI-like"/>
</dbReference>
<dbReference type="GO" id="GO:0005886">
    <property type="term" value="C:plasma membrane"/>
    <property type="evidence" value="ECO:0007669"/>
    <property type="project" value="UniProtKB-SubCell"/>
</dbReference>
<feature type="transmembrane region" description="Helical" evidence="10">
    <location>
        <begin position="207"/>
        <end position="234"/>
    </location>
</feature>
<dbReference type="RefSeq" id="WP_281815357.1">
    <property type="nucleotide sequence ID" value="NZ_BRLB01000005.1"/>
</dbReference>
<reference evidence="12" key="1">
    <citation type="submission" date="2022-06" db="EMBL/GenBank/DDBJ databases">
        <title>Vallitalea longa sp. nov., an anaerobic bacterium isolated from marine sediment.</title>
        <authorList>
            <person name="Hirano S."/>
            <person name="Terahara T."/>
            <person name="Mori K."/>
            <person name="Hamada M."/>
            <person name="Matsumoto R."/>
            <person name="Kobayashi T."/>
        </authorList>
    </citation>
    <scope>NUCLEOTIDE SEQUENCE</scope>
    <source>
        <strain evidence="12">SH18-1</strain>
    </source>
</reference>
<evidence type="ECO:0000256" key="7">
    <source>
        <dbReference type="ARBA" id="ARBA00022989"/>
    </source>
</evidence>
<dbReference type="GO" id="GO:0015833">
    <property type="term" value="P:peptide transport"/>
    <property type="evidence" value="ECO:0007669"/>
    <property type="project" value="UniProtKB-KW"/>
</dbReference>
<dbReference type="SUPFAM" id="SSF161098">
    <property type="entry name" value="MetI-like"/>
    <property type="match status" value="1"/>
</dbReference>
<keyword evidence="3" id="KW-1003">Cell membrane</keyword>
<dbReference type="EMBL" id="BRLB01000005">
    <property type="protein sequence ID" value="GKX29729.1"/>
    <property type="molecule type" value="Genomic_DNA"/>
</dbReference>
<dbReference type="Pfam" id="PF12911">
    <property type="entry name" value="OppC_N"/>
    <property type="match status" value="1"/>
</dbReference>
<keyword evidence="13" id="KW-1185">Reference proteome</keyword>
<evidence type="ECO:0000313" key="12">
    <source>
        <dbReference type="EMBL" id="GKX29729.1"/>
    </source>
</evidence>
<keyword evidence="6" id="KW-0653">Protein transport</keyword>
<dbReference type="Gene3D" id="1.10.3720.10">
    <property type="entry name" value="MetI-like"/>
    <property type="match status" value="1"/>
</dbReference>
<dbReference type="GO" id="GO:0055085">
    <property type="term" value="P:transmembrane transport"/>
    <property type="evidence" value="ECO:0007669"/>
    <property type="project" value="InterPro"/>
</dbReference>
<evidence type="ECO:0000256" key="10">
    <source>
        <dbReference type="RuleBase" id="RU363032"/>
    </source>
</evidence>
<dbReference type="AlphaFoldDB" id="A0A9W5YAV5"/>
<evidence type="ECO:0000256" key="8">
    <source>
        <dbReference type="ARBA" id="ARBA00023136"/>
    </source>
</evidence>
<evidence type="ECO:0000256" key="4">
    <source>
        <dbReference type="ARBA" id="ARBA00022692"/>
    </source>
</evidence>
<feature type="transmembrane region" description="Helical" evidence="10">
    <location>
        <begin position="92"/>
        <end position="117"/>
    </location>
</feature>
<organism evidence="12 13">
    <name type="scientific">Vallitalea longa</name>
    <dbReference type="NCBI Taxonomy" id="2936439"/>
    <lineage>
        <taxon>Bacteria</taxon>
        <taxon>Bacillati</taxon>
        <taxon>Bacillota</taxon>
        <taxon>Clostridia</taxon>
        <taxon>Lachnospirales</taxon>
        <taxon>Vallitaleaceae</taxon>
        <taxon>Vallitalea</taxon>
    </lineage>
</organism>
<evidence type="ECO:0000256" key="3">
    <source>
        <dbReference type="ARBA" id="ARBA00022475"/>
    </source>
</evidence>
<feature type="transmembrane region" description="Helical" evidence="10">
    <location>
        <begin position="254"/>
        <end position="275"/>
    </location>
</feature>
<evidence type="ECO:0000256" key="5">
    <source>
        <dbReference type="ARBA" id="ARBA00022856"/>
    </source>
</evidence>
<evidence type="ECO:0000256" key="6">
    <source>
        <dbReference type="ARBA" id="ARBA00022927"/>
    </source>
</evidence>
<name>A0A9W5YAV5_9FIRM</name>
<keyword evidence="7 10" id="KW-1133">Transmembrane helix</keyword>
<dbReference type="Proteomes" id="UP001144256">
    <property type="component" value="Unassembled WGS sequence"/>
</dbReference>
<comment type="similarity">
    <text evidence="9">Belongs to the binding-protein-dependent transport system permease family. OppBC subfamily.</text>
</comment>
<keyword evidence="4 10" id="KW-0812">Transmembrane</keyword>
<feature type="transmembrane region" description="Helical" evidence="10">
    <location>
        <begin position="124"/>
        <end position="148"/>
    </location>
</feature>
<dbReference type="PANTHER" id="PTHR43386:SF24">
    <property type="entry name" value="OLIGOPEPTIDE TRANSPORT SYSTEM PERMEASE PROTEIN AMID"/>
    <property type="match status" value="1"/>
</dbReference>
<feature type="transmembrane region" description="Helical" evidence="10">
    <location>
        <begin position="33"/>
        <end position="52"/>
    </location>
</feature>
<dbReference type="PANTHER" id="PTHR43386">
    <property type="entry name" value="OLIGOPEPTIDE TRANSPORT SYSTEM PERMEASE PROTEIN APPC"/>
    <property type="match status" value="1"/>
</dbReference>
<protein>
    <recommendedName>
        <fullName evidence="11">ABC transmembrane type-1 domain-containing protein</fullName>
    </recommendedName>
</protein>
<comment type="subcellular location">
    <subcellularLocation>
        <location evidence="1 10">Cell membrane</location>
        <topology evidence="1 10">Multi-pass membrane protein</topology>
    </subcellularLocation>
</comment>
<dbReference type="GO" id="GO:0015031">
    <property type="term" value="P:protein transport"/>
    <property type="evidence" value="ECO:0007669"/>
    <property type="project" value="UniProtKB-KW"/>
</dbReference>
<keyword evidence="8 10" id="KW-0472">Membrane</keyword>
<evidence type="ECO:0000256" key="2">
    <source>
        <dbReference type="ARBA" id="ARBA00022448"/>
    </source>
</evidence>
<keyword evidence="5" id="KW-0571">Peptide transport</keyword>
<dbReference type="InterPro" id="IPR035906">
    <property type="entry name" value="MetI-like_sf"/>
</dbReference>
<evidence type="ECO:0000256" key="9">
    <source>
        <dbReference type="ARBA" id="ARBA00024202"/>
    </source>
</evidence>
<evidence type="ECO:0000259" key="11">
    <source>
        <dbReference type="PROSITE" id="PS50928"/>
    </source>
</evidence>
<dbReference type="Pfam" id="PF00528">
    <property type="entry name" value="BPD_transp_1"/>
    <property type="match status" value="1"/>
</dbReference>